<keyword evidence="4" id="KW-0067">ATP-binding</keyword>
<dbReference type="CDD" id="cd00268">
    <property type="entry name" value="DEADc"/>
    <property type="match status" value="1"/>
</dbReference>
<evidence type="ECO:0000256" key="1">
    <source>
        <dbReference type="ARBA" id="ARBA00022741"/>
    </source>
</evidence>
<dbReference type="Pfam" id="PF00270">
    <property type="entry name" value="DEAD"/>
    <property type="match status" value="1"/>
</dbReference>
<keyword evidence="7" id="KW-1185">Reference proteome</keyword>
<keyword evidence="1" id="KW-0547">Nucleotide-binding</keyword>
<evidence type="ECO:0000256" key="2">
    <source>
        <dbReference type="ARBA" id="ARBA00022801"/>
    </source>
</evidence>
<dbReference type="Gene3D" id="3.40.50.300">
    <property type="entry name" value="P-loop containing nucleotide triphosphate hydrolases"/>
    <property type="match status" value="1"/>
</dbReference>
<comment type="caution">
    <text evidence="6">The sequence shown here is derived from an EMBL/GenBank/DDBJ whole genome shotgun (WGS) entry which is preliminary data.</text>
</comment>
<dbReference type="InterPro" id="IPR011545">
    <property type="entry name" value="DEAD/DEAH_box_helicase_dom"/>
</dbReference>
<feature type="domain" description="Helicase ATP-binding" evidence="5">
    <location>
        <begin position="40"/>
        <end position="213"/>
    </location>
</feature>
<evidence type="ECO:0000259" key="5">
    <source>
        <dbReference type="PROSITE" id="PS51192"/>
    </source>
</evidence>
<dbReference type="InterPro" id="IPR050079">
    <property type="entry name" value="DEAD_box_RNA_helicase"/>
</dbReference>
<proteinExistence type="predicted"/>
<dbReference type="SUPFAM" id="SSF52540">
    <property type="entry name" value="P-loop containing nucleoside triphosphate hydrolases"/>
    <property type="match status" value="1"/>
</dbReference>
<dbReference type="PANTHER" id="PTHR47959:SF13">
    <property type="entry name" value="ATP-DEPENDENT RNA HELICASE RHLE"/>
    <property type="match status" value="1"/>
</dbReference>
<dbReference type="PANTHER" id="PTHR47959">
    <property type="entry name" value="ATP-DEPENDENT RNA HELICASE RHLE-RELATED"/>
    <property type="match status" value="1"/>
</dbReference>
<gene>
    <name evidence="6" type="ORF">CHA01nite_38060</name>
</gene>
<reference evidence="6 7" key="1">
    <citation type="submission" date="2019-07" db="EMBL/GenBank/DDBJ databases">
        <title>Whole genome shotgun sequence of Chryseobacterium hagamense NBRC 105253.</title>
        <authorList>
            <person name="Hosoyama A."/>
            <person name="Uohara A."/>
            <person name="Ohji S."/>
            <person name="Ichikawa N."/>
        </authorList>
    </citation>
    <scope>NUCLEOTIDE SEQUENCE [LARGE SCALE GENOMIC DNA]</scope>
    <source>
        <strain evidence="6 7">NBRC 105253</strain>
    </source>
</reference>
<dbReference type="InterPro" id="IPR044742">
    <property type="entry name" value="DEAD/DEAH_RhlB"/>
</dbReference>
<dbReference type="InterPro" id="IPR014001">
    <property type="entry name" value="Helicase_ATP-bd"/>
</dbReference>
<dbReference type="GO" id="GO:0005829">
    <property type="term" value="C:cytosol"/>
    <property type="evidence" value="ECO:0007669"/>
    <property type="project" value="TreeGrafter"/>
</dbReference>
<evidence type="ECO:0000313" key="6">
    <source>
        <dbReference type="EMBL" id="GEN78066.1"/>
    </source>
</evidence>
<dbReference type="PROSITE" id="PS51192">
    <property type="entry name" value="HELICASE_ATP_BIND_1"/>
    <property type="match status" value="1"/>
</dbReference>
<organism evidence="6 7">
    <name type="scientific">Chryseobacterium hagamense</name>
    <dbReference type="NCBI Taxonomy" id="395935"/>
    <lineage>
        <taxon>Bacteria</taxon>
        <taxon>Pseudomonadati</taxon>
        <taxon>Bacteroidota</taxon>
        <taxon>Flavobacteriia</taxon>
        <taxon>Flavobacteriales</taxon>
        <taxon>Weeksellaceae</taxon>
        <taxon>Chryseobacterium group</taxon>
        <taxon>Chryseobacterium</taxon>
    </lineage>
</organism>
<dbReference type="GO" id="GO:0016787">
    <property type="term" value="F:hydrolase activity"/>
    <property type="evidence" value="ECO:0007669"/>
    <property type="project" value="UniProtKB-KW"/>
</dbReference>
<evidence type="ECO:0000256" key="3">
    <source>
        <dbReference type="ARBA" id="ARBA00022806"/>
    </source>
</evidence>
<dbReference type="InterPro" id="IPR027417">
    <property type="entry name" value="P-loop_NTPase"/>
</dbReference>
<keyword evidence="3" id="KW-0347">Helicase</keyword>
<dbReference type="SMART" id="SM00487">
    <property type="entry name" value="DEXDc"/>
    <property type="match status" value="1"/>
</dbReference>
<name>A0A511YSB9_9FLAO</name>
<protein>
    <recommendedName>
        <fullName evidence="5">Helicase ATP-binding domain-containing protein</fullName>
    </recommendedName>
</protein>
<dbReference type="Proteomes" id="UP000321863">
    <property type="component" value="Unassembled WGS sequence"/>
</dbReference>
<evidence type="ECO:0000313" key="7">
    <source>
        <dbReference type="Proteomes" id="UP000321863"/>
    </source>
</evidence>
<accession>A0A511YSB9</accession>
<dbReference type="AlphaFoldDB" id="A0A511YSB9"/>
<dbReference type="EMBL" id="BJYJ01000044">
    <property type="protein sequence ID" value="GEN78066.1"/>
    <property type="molecule type" value="Genomic_DNA"/>
</dbReference>
<keyword evidence="2" id="KW-0378">Hydrolase</keyword>
<sequence>MPGNRTIMISFKNLHLINPIIRAVTEAGYSRPNGLQCFTVPHILEGRDVIACSEAGSGKTAAFVMPILQLLQKNTREHSKIRVLILCPDKEVVMQVENKLKIYSKYLPLSQLSIFDGFSAGGQLSALRKRVDLLVATPERLLELALQQSVDLSKIEILVLDKADRMLETGNADEVKNILKLIPNKRQTLFFSSMMTDKTGKFAETVLRKPLEDAAVYDHHEEEDRRYVS</sequence>
<evidence type="ECO:0000256" key="4">
    <source>
        <dbReference type="ARBA" id="ARBA00022840"/>
    </source>
</evidence>
<dbReference type="GO" id="GO:0005524">
    <property type="term" value="F:ATP binding"/>
    <property type="evidence" value="ECO:0007669"/>
    <property type="project" value="UniProtKB-KW"/>
</dbReference>
<dbReference type="GO" id="GO:0003724">
    <property type="term" value="F:RNA helicase activity"/>
    <property type="evidence" value="ECO:0007669"/>
    <property type="project" value="TreeGrafter"/>
</dbReference>
<dbReference type="GO" id="GO:0003676">
    <property type="term" value="F:nucleic acid binding"/>
    <property type="evidence" value="ECO:0007669"/>
    <property type="project" value="InterPro"/>
</dbReference>